<dbReference type="Gene3D" id="3.30.70.100">
    <property type="match status" value="2"/>
</dbReference>
<proteinExistence type="predicted"/>
<name>A0AB39NJA2_9ACTN</name>
<dbReference type="SUPFAM" id="SSF54909">
    <property type="entry name" value="Dimeric alpha+beta barrel"/>
    <property type="match status" value="2"/>
</dbReference>
<protein>
    <recommendedName>
        <fullName evidence="2">Monooxygenase</fullName>
    </recommendedName>
</protein>
<dbReference type="GeneID" id="303244656"/>
<dbReference type="EMBL" id="CP163433">
    <property type="protein sequence ID" value="XDQ18329.1"/>
    <property type="molecule type" value="Genomic_DNA"/>
</dbReference>
<dbReference type="RefSeq" id="WP_189480087.1">
    <property type="nucleotide sequence ID" value="NZ_CP163433.1"/>
</dbReference>
<gene>
    <name evidence="1" type="ORF">AB5J48_09250</name>
</gene>
<accession>A0AB39NJA2</accession>
<reference evidence="1" key="1">
    <citation type="submission" date="2024-07" db="EMBL/GenBank/DDBJ databases">
        <authorList>
            <person name="Yu S.T."/>
        </authorList>
    </citation>
    <scope>NUCLEOTIDE SEQUENCE</scope>
    <source>
        <strain evidence="1">R17</strain>
    </source>
</reference>
<evidence type="ECO:0008006" key="2">
    <source>
        <dbReference type="Google" id="ProtNLM"/>
    </source>
</evidence>
<evidence type="ECO:0000313" key="1">
    <source>
        <dbReference type="EMBL" id="XDQ18329.1"/>
    </source>
</evidence>
<dbReference type="InterPro" id="IPR011008">
    <property type="entry name" value="Dimeric_a/b-barrel"/>
</dbReference>
<sequence>MSHRDLVDRVTAVEHFTAAPDSDKALAAGVRAYARHREGLRGCDGGVTLRLPERPGRYVRMDRWRGMTALLRSTHQRGHLHRLALVTALASAEHELAVSVGSMPAAVPLADASRVVLVRAEVDEEPDRFEMSFGALAGQCVTAEGYGGSELLRSVVDPRCYTGLLWWGTAEAHDRTLAGPGYRDRLSSLRSTARLTEHRAEPLRGA</sequence>
<dbReference type="AlphaFoldDB" id="A0AB39NJA2"/>
<organism evidence="1">
    <name type="scientific">Streptomyces sp. R17</name>
    <dbReference type="NCBI Taxonomy" id="3238626"/>
    <lineage>
        <taxon>Bacteria</taxon>
        <taxon>Bacillati</taxon>
        <taxon>Actinomycetota</taxon>
        <taxon>Actinomycetes</taxon>
        <taxon>Kitasatosporales</taxon>
        <taxon>Streptomycetaceae</taxon>
        <taxon>Streptomyces</taxon>
    </lineage>
</organism>